<dbReference type="Proteomes" id="UP000019132">
    <property type="component" value="Unassembled WGS sequence"/>
</dbReference>
<proteinExistence type="predicted"/>
<organism evidence="2 3">
    <name type="scientific">Globisporangium ultimum (strain ATCC 200006 / CBS 805.95 / DAOM BR144)</name>
    <name type="common">Pythium ultimum</name>
    <dbReference type="NCBI Taxonomy" id="431595"/>
    <lineage>
        <taxon>Eukaryota</taxon>
        <taxon>Sar</taxon>
        <taxon>Stramenopiles</taxon>
        <taxon>Oomycota</taxon>
        <taxon>Peronosporomycetes</taxon>
        <taxon>Pythiales</taxon>
        <taxon>Pythiaceae</taxon>
        <taxon>Globisporangium</taxon>
    </lineage>
</organism>
<reference evidence="2" key="3">
    <citation type="submission" date="2015-02" db="UniProtKB">
        <authorList>
            <consortium name="EnsemblProtists"/>
        </authorList>
    </citation>
    <scope>IDENTIFICATION</scope>
    <source>
        <strain evidence="2">DAOM BR144</strain>
    </source>
</reference>
<dbReference type="HOGENOM" id="CLU_1597787_0_0_1"/>
<feature type="domain" description="MULE transposase" evidence="1">
    <location>
        <begin position="70"/>
        <end position="165"/>
    </location>
</feature>
<dbReference type="InterPro" id="IPR018289">
    <property type="entry name" value="MULE_transposase_dom"/>
</dbReference>
<dbReference type="OMA" id="RAYHAHR"/>
<evidence type="ECO:0000313" key="3">
    <source>
        <dbReference type="Proteomes" id="UP000019132"/>
    </source>
</evidence>
<dbReference type="Pfam" id="PF10551">
    <property type="entry name" value="MULE"/>
    <property type="match status" value="1"/>
</dbReference>
<sequence>MNRAYHAHRNHYGSNIHGVVEVPPLSLVAGTSLCFFRFQHTYMHSNNLERLIGWAHPVPLQLLKYRNTSLFIDGTFRCVPAKFHQCVILMAHDNATDLFVPVYYVLCSSKQQDMYWSVLHRIIASSDEKIQPGSMVCDFEASLINAAQVQFPDTNVIGCFSHFKQDC</sequence>
<dbReference type="InParanoid" id="K3W8U9"/>
<dbReference type="eggNOG" id="ENOG502S0E9">
    <property type="taxonomic scope" value="Eukaryota"/>
</dbReference>
<reference evidence="3" key="1">
    <citation type="journal article" date="2010" name="Genome Biol.">
        <title>Genome sequence of the necrotrophic plant pathogen Pythium ultimum reveals original pathogenicity mechanisms and effector repertoire.</title>
        <authorList>
            <person name="Levesque C.A."/>
            <person name="Brouwer H."/>
            <person name="Cano L."/>
            <person name="Hamilton J.P."/>
            <person name="Holt C."/>
            <person name="Huitema E."/>
            <person name="Raffaele S."/>
            <person name="Robideau G.P."/>
            <person name="Thines M."/>
            <person name="Win J."/>
            <person name="Zerillo M.M."/>
            <person name="Beakes G.W."/>
            <person name="Boore J.L."/>
            <person name="Busam D."/>
            <person name="Dumas B."/>
            <person name="Ferriera S."/>
            <person name="Fuerstenberg S.I."/>
            <person name="Gachon C.M."/>
            <person name="Gaulin E."/>
            <person name="Govers F."/>
            <person name="Grenville-Briggs L."/>
            <person name="Horner N."/>
            <person name="Hostetler J."/>
            <person name="Jiang R.H."/>
            <person name="Johnson J."/>
            <person name="Krajaejun T."/>
            <person name="Lin H."/>
            <person name="Meijer H.J."/>
            <person name="Moore B."/>
            <person name="Morris P."/>
            <person name="Phuntmart V."/>
            <person name="Puiu D."/>
            <person name="Shetty J."/>
            <person name="Stajich J.E."/>
            <person name="Tripathy S."/>
            <person name="Wawra S."/>
            <person name="van West P."/>
            <person name="Whitty B.R."/>
            <person name="Coutinho P.M."/>
            <person name="Henrissat B."/>
            <person name="Martin F."/>
            <person name="Thomas P.D."/>
            <person name="Tyler B.M."/>
            <person name="De Vries R.P."/>
            <person name="Kamoun S."/>
            <person name="Yandell M."/>
            <person name="Tisserat N."/>
            <person name="Buell C.R."/>
        </authorList>
    </citation>
    <scope>NUCLEOTIDE SEQUENCE</scope>
    <source>
        <strain evidence="3">DAOM:BR144</strain>
    </source>
</reference>
<evidence type="ECO:0000259" key="1">
    <source>
        <dbReference type="Pfam" id="PF10551"/>
    </source>
</evidence>
<dbReference type="PANTHER" id="PTHR47160:SF5">
    <property type="entry name" value="MULE TRANSPOSASE DOMAIN-CONTAINING PROTEIN"/>
    <property type="match status" value="1"/>
</dbReference>
<dbReference type="AlphaFoldDB" id="K3W8U9"/>
<dbReference type="EMBL" id="GL376626">
    <property type="status" value="NOT_ANNOTATED_CDS"/>
    <property type="molecule type" value="Genomic_DNA"/>
</dbReference>
<protein>
    <recommendedName>
        <fullName evidence="1">MULE transposase domain-containing protein</fullName>
    </recommendedName>
</protein>
<keyword evidence="3" id="KW-1185">Reference proteome</keyword>
<dbReference type="VEuPathDB" id="FungiDB:PYU1_G001390"/>
<name>K3W8U9_GLOUD</name>
<accession>K3W8U9</accession>
<evidence type="ECO:0000313" key="2">
    <source>
        <dbReference type="EnsemblProtists" id="PYU1_T001390"/>
    </source>
</evidence>
<dbReference type="PANTHER" id="PTHR47160">
    <property type="entry name" value="PUTATIVE-RELATED"/>
    <property type="match status" value="1"/>
</dbReference>
<dbReference type="EnsemblProtists" id="PYU1_T001390">
    <property type="protein sequence ID" value="PYU1_T001390"/>
    <property type="gene ID" value="PYU1_G001390"/>
</dbReference>
<reference evidence="3" key="2">
    <citation type="submission" date="2010-04" db="EMBL/GenBank/DDBJ databases">
        <authorList>
            <person name="Buell R."/>
            <person name="Hamilton J."/>
            <person name="Hostetler J."/>
        </authorList>
    </citation>
    <scope>NUCLEOTIDE SEQUENCE [LARGE SCALE GENOMIC DNA]</scope>
    <source>
        <strain evidence="3">DAOM:BR144</strain>
    </source>
</reference>